<evidence type="ECO:0000256" key="1">
    <source>
        <dbReference type="ARBA" id="ARBA00007583"/>
    </source>
</evidence>
<evidence type="ECO:0000313" key="5">
    <source>
        <dbReference type="EMBL" id="EWF89502.1"/>
    </source>
</evidence>
<gene>
    <name evidence="5" type="ORF">L373_01997</name>
    <name evidence="6" type="ORF">SK91_05765</name>
</gene>
<dbReference type="RefSeq" id="WP_004853188.1">
    <property type="nucleotide sequence ID" value="NZ_CABGII010000016.1"/>
</dbReference>
<dbReference type="EMBL" id="JCNZ01000008">
    <property type="protein sequence ID" value="EWF89502.1"/>
    <property type="molecule type" value="Genomic_DNA"/>
</dbReference>
<keyword evidence="3" id="KW-0270">Exopolysaccharide synthesis</keyword>
<feature type="domain" description="Stealth protein CR2 conserved region 2" evidence="4">
    <location>
        <begin position="41"/>
        <end position="142"/>
    </location>
</feature>
<protein>
    <recommendedName>
        <fullName evidence="4">Stealth protein CR2 conserved region 2 domain-containing protein</fullName>
    </recommendedName>
</protein>
<keyword evidence="2" id="KW-0808">Transferase</keyword>
<reference evidence="5 7" key="1">
    <citation type="submission" date="2014-01" db="EMBL/GenBank/DDBJ databases">
        <title>The Genome Sequence of Klebsiella oxytoca MGH 27.</title>
        <authorList>
            <consortium name="The Broad Institute Genomics Platform"/>
            <consortium name="The Broad Institute Genome Sequencing Center for Infectious Disease"/>
            <person name="Murphy C."/>
            <person name="Cosimi L."/>
            <person name="Cerqueira G."/>
            <person name="Feldgarden M."/>
            <person name="Earl A."/>
            <person name="Hung D."/>
            <person name="Onderdonk A.B."/>
            <person name="Ferraro M.J."/>
            <person name="Hooper D."/>
            <person name="Dekker J."/>
            <person name="O'Brien T."/>
            <person name="Huang S."/>
            <person name="Quan V."/>
            <person name="Ernst C."/>
            <person name="Delaney M."/>
            <person name="DuBois A."/>
            <person name="Kim D.S."/>
            <person name="Young S.K."/>
            <person name="Zeng Q."/>
            <person name="Gargeya S."/>
            <person name="Fitzgerald M."/>
            <person name="Abouelleil A."/>
            <person name="Alvarado L."/>
            <person name="Berlin A.M."/>
            <person name="Chapman S.B."/>
            <person name="Gainer-Dewar J."/>
            <person name="Goldberg J."/>
            <person name="Gnerre S."/>
            <person name="Griggs A."/>
            <person name="Gujja S."/>
            <person name="Hansen M."/>
            <person name="Howarth C."/>
            <person name="Imamovic A."/>
            <person name="Ireland A."/>
            <person name="Larimer J."/>
            <person name="McCowan C."/>
            <person name="Murphy C."/>
            <person name="Pearson M."/>
            <person name="Poon T.W."/>
            <person name="Priest M."/>
            <person name="Roberts A."/>
            <person name="Saif S."/>
            <person name="Shea T."/>
            <person name="Sykes S."/>
            <person name="Wortman J."/>
            <person name="Nusbaum C."/>
            <person name="Birren B."/>
        </authorList>
    </citation>
    <scope>NUCLEOTIDE SEQUENCE [LARGE SCALE GENOMIC DNA]</scope>
    <source>
        <strain evidence="5 7">MGH 27</strain>
    </source>
</reference>
<dbReference type="Proteomes" id="UP000036305">
    <property type="component" value="Unassembled WGS sequence"/>
</dbReference>
<evidence type="ECO:0000313" key="6">
    <source>
        <dbReference type="EMBL" id="KLY25853.1"/>
    </source>
</evidence>
<organism evidence="5 7">
    <name type="scientific">Klebsiella michiganensis</name>
    <dbReference type="NCBI Taxonomy" id="1134687"/>
    <lineage>
        <taxon>Bacteria</taxon>
        <taxon>Pseudomonadati</taxon>
        <taxon>Pseudomonadota</taxon>
        <taxon>Gammaproteobacteria</taxon>
        <taxon>Enterobacterales</taxon>
        <taxon>Enterobacteriaceae</taxon>
        <taxon>Klebsiella/Raoultella group</taxon>
        <taxon>Klebsiella</taxon>
    </lineage>
</organism>
<dbReference type="GO" id="GO:0016772">
    <property type="term" value="F:transferase activity, transferring phosphorus-containing groups"/>
    <property type="evidence" value="ECO:0007669"/>
    <property type="project" value="InterPro"/>
</dbReference>
<accession>A0A0J2JZ28</accession>
<keyword evidence="8" id="KW-1185">Reference proteome</keyword>
<evidence type="ECO:0000313" key="7">
    <source>
        <dbReference type="Proteomes" id="UP000020202"/>
    </source>
</evidence>
<comment type="similarity">
    <text evidence="1">Belongs to the stealth family.</text>
</comment>
<evidence type="ECO:0000313" key="8">
    <source>
        <dbReference type="Proteomes" id="UP000036305"/>
    </source>
</evidence>
<dbReference type="InterPro" id="IPR021520">
    <property type="entry name" value="Stealth_CR2"/>
</dbReference>
<dbReference type="Pfam" id="PF11380">
    <property type="entry name" value="Stealth_CR2"/>
    <property type="match status" value="1"/>
</dbReference>
<dbReference type="EMBL" id="LEUS01000030">
    <property type="protein sequence ID" value="KLY25853.1"/>
    <property type="molecule type" value="Genomic_DNA"/>
</dbReference>
<reference evidence="6 8" key="2">
    <citation type="submission" date="2015-06" db="EMBL/GenBank/DDBJ databases">
        <title>The Genome Sequence of None.</title>
        <authorList>
            <consortium name="The Broad Institute Genomics Platform"/>
            <consortium name="The Broad Institute Genome Sequencing Center for Infectious Disease"/>
            <person name="Earl A.M."/>
            <person name="Onderdonk A.B."/>
            <person name="Kirby J."/>
            <person name="Ferraro M.J."/>
            <person name="Huang S."/>
            <person name="Spencer M."/>
            <person name="Fodor A."/>
            <person name="Hooper D."/>
            <person name="Dekker J."/>
            <person name="O'Brien T."/>
            <person name="Quan V."/>
            <person name="Gombosev A."/>
            <person name="Delaney M."/>
            <person name="DuBois A."/>
            <person name="Ernst C."/>
            <person name="Kim D.S."/>
            <person name="Rossman W."/>
            <person name="Gohs F."/>
            <person name="Petruso H."/>
            <person name="Nozar T."/>
            <person name="Mougeot F."/>
            <person name="Manson-McGuire A."/>
            <person name="Young S."/>
            <person name="Abouelleil A."/>
            <person name="Cao P."/>
            <person name="Chapman S.B."/>
            <person name="Griggs A."/>
            <person name="Priest M."/>
            <person name="Shea T."/>
            <person name="Wortman I."/>
            <person name="Wortman J.R."/>
            <person name="Nusbaum C."/>
            <person name="Birren B."/>
        </authorList>
    </citation>
    <scope>NUCLEOTIDE SEQUENCE [LARGE SCALE GENOMIC DNA]</scope>
    <source>
        <strain evidence="6 8">MGH87</strain>
    </source>
</reference>
<evidence type="ECO:0000259" key="4">
    <source>
        <dbReference type="Pfam" id="PF11380"/>
    </source>
</evidence>
<sequence>MSDIDFVVLWVDSDDRCWQDDFIRYKTIYSDTYKLAVTPSRFRDMGLFKYWFRAVENYAPWVRKVHLVTCGQVPSWLDKSYHKINLVRHSDIIDKEYLPTFNSRAIEVNIHKIKGLSDQFVYFNDDMLLNSPITPEFYFKKNLPNDFLIENDINPISIDNNISNLMLTTNASVINTFFNRRESIKKNITKYYNLQYGRYIKKNISKKKARNFTGFFGRHLPQPFLKSTFEEVWSHDEIRDILVRTSKSRFRDGYNLNQYIFRYWHLASGKFNPCNPKRLGSHFNLTGDRQQLDHAIQALKSDVPQICLNDDLEDNTLFEFACQKVSDTLRCKLGKTSKFEIEM</sequence>
<dbReference type="GO" id="GO:0000271">
    <property type="term" value="P:polysaccharide biosynthetic process"/>
    <property type="evidence" value="ECO:0007669"/>
    <property type="project" value="UniProtKB-KW"/>
</dbReference>
<evidence type="ECO:0000256" key="2">
    <source>
        <dbReference type="ARBA" id="ARBA00022679"/>
    </source>
</evidence>
<dbReference type="Proteomes" id="UP000020202">
    <property type="component" value="Unassembled WGS sequence"/>
</dbReference>
<comment type="caution">
    <text evidence="5">The sequence shown here is derived from an EMBL/GenBank/DDBJ whole genome shotgun (WGS) entry which is preliminary data.</text>
</comment>
<dbReference type="PANTHER" id="PTHR24045">
    <property type="match status" value="1"/>
</dbReference>
<dbReference type="AlphaFoldDB" id="A0A0J2JZ28"/>
<evidence type="ECO:0000256" key="3">
    <source>
        <dbReference type="ARBA" id="ARBA00023169"/>
    </source>
</evidence>
<dbReference type="PANTHER" id="PTHR24045:SF0">
    <property type="entry name" value="N-ACETYLGLUCOSAMINE-1-PHOSPHOTRANSFERASE SUBUNITS ALPHA_BETA"/>
    <property type="match status" value="1"/>
</dbReference>
<dbReference type="InterPro" id="IPR047141">
    <property type="entry name" value="Stealth"/>
</dbReference>
<proteinExistence type="inferred from homology"/>
<name>A0A0J2JZ28_9ENTR</name>